<evidence type="ECO:0000313" key="2">
    <source>
        <dbReference type="Proteomes" id="UP000815325"/>
    </source>
</evidence>
<reference evidence="1" key="1">
    <citation type="submission" date="2017-08" db="EMBL/GenBank/DDBJ databases">
        <authorList>
            <person name="Polle J.E."/>
            <person name="Barry K."/>
            <person name="Cushman J."/>
            <person name="Schmutz J."/>
            <person name="Tran D."/>
            <person name="Hathwaick L.T."/>
            <person name="Yim W.C."/>
            <person name="Jenkins J."/>
            <person name="Mckie-Krisberg Z.M."/>
            <person name="Prochnik S."/>
            <person name="Lindquist E."/>
            <person name="Dockter R.B."/>
            <person name="Adam C."/>
            <person name="Molina H."/>
            <person name="Bunkerborg J."/>
            <person name="Jin E."/>
            <person name="Buchheim M."/>
            <person name="Magnuson J."/>
        </authorList>
    </citation>
    <scope>NUCLEOTIDE SEQUENCE</scope>
    <source>
        <strain evidence="1">CCAP 19/18</strain>
    </source>
</reference>
<protein>
    <submittedName>
        <fullName evidence="1">Uncharacterized protein</fullName>
    </submittedName>
</protein>
<gene>
    <name evidence="1" type="ORF">DUNSADRAFT_17338</name>
</gene>
<organism evidence="1 2">
    <name type="scientific">Dunaliella salina</name>
    <name type="common">Green alga</name>
    <name type="synonym">Protococcus salinus</name>
    <dbReference type="NCBI Taxonomy" id="3046"/>
    <lineage>
        <taxon>Eukaryota</taxon>
        <taxon>Viridiplantae</taxon>
        <taxon>Chlorophyta</taxon>
        <taxon>core chlorophytes</taxon>
        <taxon>Chlorophyceae</taxon>
        <taxon>CS clade</taxon>
        <taxon>Chlamydomonadales</taxon>
        <taxon>Dunaliellaceae</taxon>
        <taxon>Dunaliella</taxon>
    </lineage>
</organism>
<comment type="caution">
    <text evidence="1">The sequence shown here is derived from an EMBL/GenBank/DDBJ whole genome shotgun (WGS) entry which is preliminary data.</text>
</comment>
<evidence type="ECO:0000313" key="1">
    <source>
        <dbReference type="EMBL" id="KAF5840235.1"/>
    </source>
</evidence>
<dbReference type="Proteomes" id="UP000815325">
    <property type="component" value="Unassembled WGS sequence"/>
</dbReference>
<proteinExistence type="predicted"/>
<keyword evidence="2" id="KW-1185">Reference proteome</keyword>
<dbReference type="EMBL" id="MU069519">
    <property type="protein sequence ID" value="KAF5840235.1"/>
    <property type="molecule type" value="Genomic_DNA"/>
</dbReference>
<name>A0ABQ7H056_DUNSA</name>
<sequence length="114" mass="13550">MLLLSCWLRNFGIPSRRMATGRPGMLTDWMLHGGRCNTARAVWSWRGGSIRGHRWCRCLRWLRGRCWDKRPAAPFPWDDVGLRLSWLGQGHLCGKMGTTALWWWWWGVRWIRGR</sequence>
<accession>A0ABQ7H056</accession>